<evidence type="ECO:0000256" key="13">
    <source>
        <dbReference type="SAM" id="SignalP"/>
    </source>
</evidence>
<dbReference type="FunFam" id="1.50.10.20:FF:000006">
    <property type="entry name" value="Mannan endo-1,6-alpha-mannosidase"/>
    <property type="match status" value="1"/>
</dbReference>
<evidence type="ECO:0000256" key="9">
    <source>
        <dbReference type="ARBA" id="ARBA00023295"/>
    </source>
</evidence>
<dbReference type="InterPro" id="IPR014480">
    <property type="entry name" value="Mannan-1_6-alpha_mannosidase"/>
</dbReference>
<dbReference type="PIRSF" id="PIRSF016302">
    <property type="entry name" value="Man_a_manosd"/>
    <property type="match status" value="1"/>
</dbReference>
<comment type="similarity">
    <text evidence="3 10">Belongs to the glycosyl hydrolase 76 family.</text>
</comment>
<dbReference type="AlphaFoldDB" id="A0A8H4MYK5"/>
<evidence type="ECO:0000256" key="4">
    <source>
        <dbReference type="ARBA" id="ARBA00012350"/>
    </source>
</evidence>
<keyword evidence="12" id="KW-1133">Transmembrane helix</keyword>
<accession>A0A8H4MYK5</accession>
<comment type="subcellular location">
    <subcellularLocation>
        <location evidence="2">Endomembrane system</location>
    </subcellularLocation>
</comment>
<evidence type="ECO:0000256" key="5">
    <source>
        <dbReference type="ARBA" id="ARBA00022729"/>
    </source>
</evidence>
<evidence type="ECO:0000256" key="12">
    <source>
        <dbReference type="SAM" id="Phobius"/>
    </source>
</evidence>
<name>A0A8H4MYK5_9PEZI</name>
<sequence>MRFLTKPWSILGILSLLLHNAHHAVAVDIDIDSTDSIKEAAADIAYGLMAWYTGNNTGDVPGNLPDPYYWWEAGAMFMSMVEYWYYTGDETYVPQTKQALLHQVGEDNDYMPANQTKSEGNDDQLFWALAAMTSAELKFSDPGDGYASWVAQAQAVFNEQAARWDAANCDGGLRWQIYSFNGGWNYKNTISNGGFFQLSSRLARYTGNDTYTQWAEKMWNWAEGTVLFDAENWIINDGTSVTNNCSNADRTQWTYNYGTFIVGCAFMYNHTEDEAWKTRAGHLLDTTWKTFFPDSMGPNIMVETTCEPYGNCDYDQSSFKAYLTRWLALTAQLIPDYHDDIYTRLRASAKGAAGQCVGSGKTSGNVCGREWNSTTWDGTSGVGEQMAALQVVGSLMIDKGNLDPPVTFDTGGTSKSDGSAGTGSSSGSTDGTYDTSTPITGGDKAGAAILTIAIVVCTLGGAAWMIMGDF</sequence>
<keyword evidence="12" id="KW-0812">Transmembrane</keyword>
<dbReference type="InterPro" id="IPR005198">
    <property type="entry name" value="Glyco_hydro_76"/>
</dbReference>
<organism evidence="14 15">
    <name type="scientific">Botryosphaeria dothidea</name>
    <dbReference type="NCBI Taxonomy" id="55169"/>
    <lineage>
        <taxon>Eukaryota</taxon>
        <taxon>Fungi</taxon>
        <taxon>Dikarya</taxon>
        <taxon>Ascomycota</taxon>
        <taxon>Pezizomycotina</taxon>
        <taxon>Dothideomycetes</taxon>
        <taxon>Dothideomycetes incertae sedis</taxon>
        <taxon>Botryosphaeriales</taxon>
        <taxon>Botryosphaeriaceae</taxon>
        <taxon>Botryosphaeria</taxon>
    </lineage>
</organism>
<proteinExistence type="inferred from homology"/>
<dbReference type="Proteomes" id="UP000572817">
    <property type="component" value="Unassembled WGS sequence"/>
</dbReference>
<keyword evidence="5 13" id="KW-0732">Signal</keyword>
<gene>
    <name evidence="14" type="ORF">GTA08_BOTSDO09757</name>
</gene>
<dbReference type="PANTHER" id="PTHR12145">
    <property type="entry name" value="MANNAN ENDO-1,6-ALPHA-MANNOSIDASE DCW1"/>
    <property type="match status" value="1"/>
</dbReference>
<evidence type="ECO:0000256" key="6">
    <source>
        <dbReference type="ARBA" id="ARBA00022801"/>
    </source>
</evidence>
<feature type="transmembrane region" description="Helical" evidence="12">
    <location>
        <begin position="445"/>
        <end position="467"/>
    </location>
</feature>
<feature type="compositionally biased region" description="Low complexity" evidence="11">
    <location>
        <begin position="407"/>
        <end position="435"/>
    </location>
</feature>
<evidence type="ECO:0000256" key="2">
    <source>
        <dbReference type="ARBA" id="ARBA00004308"/>
    </source>
</evidence>
<dbReference type="GO" id="GO:0016052">
    <property type="term" value="P:carbohydrate catabolic process"/>
    <property type="evidence" value="ECO:0007669"/>
    <property type="project" value="InterPro"/>
</dbReference>
<keyword evidence="15" id="KW-1185">Reference proteome</keyword>
<evidence type="ECO:0000256" key="8">
    <source>
        <dbReference type="ARBA" id="ARBA00023180"/>
    </source>
</evidence>
<feature type="signal peptide" evidence="13">
    <location>
        <begin position="1"/>
        <end position="26"/>
    </location>
</feature>
<dbReference type="Pfam" id="PF03663">
    <property type="entry name" value="Glyco_hydro_76"/>
    <property type="match status" value="1"/>
</dbReference>
<dbReference type="EC" id="3.2.1.101" evidence="4 10"/>
<dbReference type="GO" id="GO:0009272">
    <property type="term" value="P:fungal-type cell wall biogenesis"/>
    <property type="evidence" value="ECO:0007669"/>
    <property type="project" value="TreeGrafter"/>
</dbReference>
<dbReference type="PANTHER" id="PTHR12145:SF36">
    <property type="entry name" value="MANNAN ENDO-1,6-ALPHA-MANNOSIDASE DCW1"/>
    <property type="match status" value="1"/>
</dbReference>
<evidence type="ECO:0000256" key="10">
    <source>
        <dbReference type="PIRNR" id="PIRNR016302"/>
    </source>
</evidence>
<comment type="caution">
    <text evidence="14">The sequence shown here is derived from an EMBL/GenBank/DDBJ whole genome shotgun (WGS) entry which is preliminary data.</text>
</comment>
<evidence type="ECO:0000256" key="7">
    <source>
        <dbReference type="ARBA" id="ARBA00023136"/>
    </source>
</evidence>
<keyword evidence="9 10" id="KW-0326">Glycosidase</keyword>
<dbReference type="InterPro" id="IPR008928">
    <property type="entry name" value="6-hairpin_glycosidase_sf"/>
</dbReference>
<dbReference type="GO" id="GO:0012505">
    <property type="term" value="C:endomembrane system"/>
    <property type="evidence" value="ECO:0007669"/>
    <property type="project" value="UniProtKB-SubCell"/>
</dbReference>
<reference evidence="14" key="1">
    <citation type="submission" date="2020-04" db="EMBL/GenBank/DDBJ databases">
        <title>Genome Assembly and Annotation of Botryosphaeria dothidea sdau 11-99, a Latent Pathogen of Apple Fruit Ring Rot in China.</title>
        <authorList>
            <person name="Yu C."/>
            <person name="Diao Y."/>
            <person name="Lu Q."/>
            <person name="Zhao J."/>
            <person name="Cui S."/>
            <person name="Peng C."/>
            <person name="He B."/>
            <person name="Liu H."/>
        </authorList>
    </citation>
    <scope>NUCLEOTIDE SEQUENCE [LARGE SCALE GENOMIC DNA]</scope>
    <source>
        <strain evidence="14">Sdau11-99</strain>
    </source>
</reference>
<keyword evidence="6 10" id="KW-0378">Hydrolase</keyword>
<dbReference type="Gene3D" id="1.50.10.20">
    <property type="match status" value="1"/>
</dbReference>
<evidence type="ECO:0000256" key="1">
    <source>
        <dbReference type="ARBA" id="ARBA00001452"/>
    </source>
</evidence>
<dbReference type="OrthoDB" id="4187847at2759"/>
<evidence type="ECO:0000256" key="3">
    <source>
        <dbReference type="ARBA" id="ARBA00009699"/>
    </source>
</evidence>
<evidence type="ECO:0000313" key="15">
    <source>
        <dbReference type="Proteomes" id="UP000572817"/>
    </source>
</evidence>
<dbReference type="GO" id="GO:0008496">
    <property type="term" value="F:mannan endo-1,6-alpha-mannosidase activity"/>
    <property type="evidence" value="ECO:0007669"/>
    <property type="project" value="UniProtKB-UniRule"/>
</dbReference>
<dbReference type="SUPFAM" id="SSF48208">
    <property type="entry name" value="Six-hairpin glycosidases"/>
    <property type="match status" value="1"/>
</dbReference>
<feature type="chain" id="PRO_5034703693" description="Mannan endo-1,6-alpha-mannosidase" evidence="13">
    <location>
        <begin position="27"/>
        <end position="470"/>
    </location>
</feature>
<comment type="catalytic activity">
    <reaction evidence="1 10">
        <text>Random hydrolysis of (1-&gt;6)-alpha-D-mannosidic linkages in unbranched (1-&gt;6)-mannans.</text>
        <dbReference type="EC" id="3.2.1.101"/>
    </reaction>
</comment>
<evidence type="ECO:0000256" key="11">
    <source>
        <dbReference type="SAM" id="MobiDB-lite"/>
    </source>
</evidence>
<keyword evidence="7 12" id="KW-0472">Membrane</keyword>
<keyword evidence="8" id="KW-0325">Glycoprotein</keyword>
<protein>
    <recommendedName>
        <fullName evidence="4 10">Mannan endo-1,6-alpha-mannosidase</fullName>
        <ecNumber evidence="4 10">3.2.1.101</ecNumber>
    </recommendedName>
</protein>
<evidence type="ECO:0000313" key="14">
    <source>
        <dbReference type="EMBL" id="KAF4302245.1"/>
    </source>
</evidence>
<feature type="region of interest" description="Disordered" evidence="11">
    <location>
        <begin position="406"/>
        <end position="435"/>
    </location>
</feature>
<dbReference type="EMBL" id="WWBZ02000073">
    <property type="protein sequence ID" value="KAF4302245.1"/>
    <property type="molecule type" value="Genomic_DNA"/>
</dbReference>